<evidence type="ECO:0000256" key="3">
    <source>
        <dbReference type="ARBA" id="ARBA00023274"/>
    </source>
</evidence>
<name>A0A1X2HD53_SYNRA</name>
<dbReference type="EMBL" id="MCGN01000005">
    <property type="protein sequence ID" value="ORY96256.1"/>
    <property type="molecule type" value="Genomic_DNA"/>
</dbReference>
<keyword evidence="3" id="KW-0687">Ribonucleoprotein</keyword>
<dbReference type="InParanoid" id="A0A1X2HD53"/>
<dbReference type="GO" id="GO:0032543">
    <property type="term" value="P:mitochondrial translation"/>
    <property type="evidence" value="ECO:0007669"/>
    <property type="project" value="TreeGrafter"/>
</dbReference>
<dbReference type="GO" id="GO:0005762">
    <property type="term" value="C:mitochondrial large ribosomal subunit"/>
    <property type="evidence" value="ECO:0007669"/>
    <property type="project" value="TreeGrafter"/>
</dbReference>
<organism evidence="5 6">
    <name type="scientific">Syncephalastrum racemosum</name>
    <name type="common">Filamentous fungus</name>
    <dbReference type="NCBI Taxonomy" id="13706"/>
    <lineage>
        <taxon>Eukaryota</taxon>
        <taxon>Fungi</taxon>
        <taxon>Fungi incertae sedis</taxon>
        <taxon>Mucoromycota</taxon>
        <taxon>Mucoromycotina</taxon>
        <taxon>Mucoromycetes</taxon>
        <taxon>Mucorales</taxon>
        <taxon>Syncephalastraceae</taxon>
        <taxon>Syncephalastrum</taxon>
    </lineage>
</organism>
<dbReference type="STRING" id="13706.A0A1X2HD53"/>
<dbReference type="InterPro" id="IPR012677">
    <property type="entry name" value="Nucleotide-bd_a/b_plait_sf"/>
</dbReference>
<dbReference type="SUPFAM" id="SSF54189">
    <property type="entry name" value="Ribosomal proteins S24e, L23 and L15e"/>
    <property type="match status" value="1"/>
</dbReference>
<evidence type="ECO:0000256" key="1">
    <source>
        <dbReference type="ARBA" id="ARBA00006700"/>
    </source>
</evidence>
<protein>
    <recommendedName>
        <fullName evidence="4">Large ribosomal subunit protein uL23m</fullName>
    </recommendedName>
</protein>
<dbReference type="AlphaFoldDB" id="A0A1X2HD53"/>
<evidence type="ECO:0000313" key="5">
    <source>
        <dbReference type="EMBL" id="ORY96256.1"/>
    </source>
</evidence>
<dbReference type="PANTHER" id="PTHR12059:SF5">
    <property type="entry name" value="LARGE RIBOSOMAL SUBUNIT PROTEIN UL23M"/>
    <property type="match status" value="1"/>
</dbReference>
<comment type="caution">
    <text evidence="5">The sequence shown here is derived from an EMBL/GenBank/DDBJ whole genome shotgun (WGS) entry which is preliminary data.</text>
</comment>
<dbReference type="OrthoDB" id="275582at2759"/>
<dbReference type="OMA" id="TPFRQGL"/>
<comment type="similarity">
    <text evidence="1">Belongs to the universal ribosomal protein uL23 family.</text>
</comment>
<dbReference type="InterPro" id="IPR012678">
    <property type="entry name" value="Ribosomal_uL23/eL15/eS24_sf"/>
</dbReference>
<accession>A0A1X2HD53</accession>
<gene>
    <name evidence="5" type="ORF">BCR43DRAFT_524382</name>
</gene>
<evidence type="ECO:0000256" key="4">
    <source>
        <dbReference type="ARBA" id="ARBA00039977"/>
    </source>
</evidence>
<keyword evidence="2 5" id="KW-0689">Ribosomal protein</keyword>
<evidence type="ECO:0000313" key="6">
    <source>
        <dbReference type="Proteomes" id="UP000242180"/>
    </source>
</evidence>
<dbReference type="PANTHER" id="PTHR12059">
    <property type="entry name" value="RIBOSOMAL PROTEIN L23-RELATED"/>
    <property type="match status" value="1"/>
</dbReference>
<keyword evidence="6" id="KW-1185">Reference proteome</keyword>
<dbReference type="Proteomes" id="UP000242180">
    <property type="component" value="Unassembled WGS sequence"/>
</dbReference>
<dbReference type="Pfam" id="PF00276">
    <property type="entry name" value="Ribosomal_L23"/>
    <property type="match status" value="1"/>
</dbReference>
<evidence type="ECO:0000256" key="2">
    <source>
        <dbReference type="ARBA" id="ARBA00022980"/>
    </source>
</evidence>
<dbReference type="GO" id="GO:0003735">
    <property type="term" value="F:structural constituent of ribosome"/>
    <property type="evidence" value="ECO:0007669"/>
    <property type="project" value="InterPro"/>
</dbReference>
<proteinExistence type="inferred from homology"/>
<reference evidence="5 6" key="1">
    <citation type="submission" date="2016-07" db="EMBL/GenBank/DDBJ databases">
        <title>Pervasive Adenine N6-methylation of Active Genes in Fungi.</title>
        <authorList>
            <consortium name="DOE Joint Genome Institute"/>
            <person name="Mondo S.J."/>
            <person name="Dannebaum R.O."/>
            <person name="Kuo R.C."/>
            <person name="Labutti K."/>
            <person name="Haridas S."/>
            <person name="Kuo A."/>
            <person name="Salamov A."/>
            <person name="Ahrendt S.R."/>
            <person name="Lipzen A."/>
            <person name="Sullivan W."/>
            <person name="Andreopoulos W.B."/>
            <person name="Clum A."/>
            <person name="Lindquist E."/>
            <person name="Daum C."/>
            <person name="Ramamoorthy G.K."/>
            <person name="Gryganskyi A."/>
            <person name="Culley D."/>
            <person name="Magnuson J.K."/>
            <person name="James T.Y."/>
            <person name="O'Malley M.A."/>
            <person name="Stajich J.E."/>
            <person name="Spatafora J.W."/>
            <person name="Visel A."/>
            <person name="Grigoriev I.V."/>
        </authorList>
    </citation>
    <scope>NUCLEOTIDE SEQUENCE [LARGE SCALE GENOMIC DNA]</scope>
    <source>
        <strain evidence="5 6">NRRL 2496</strain>
    </source>
</reference>
<dbReference type="FunCoup" id="A0A1X2HD53">
    <property type="interactions" value="176"/>
</dbReference>
<dbReference type="InterPro" id="IPR013025">
    <property type="entry name" value="Ribosomal_uL23-like"/>
</dbReference>
<dbReference type="Gene3D" id="3.30.70.330">
    <property type="match status" value="1"/>
</dbReference>
<sequence length="158" mass="18513">MSTPFRQGLNKVYLPNIIFRMIRSPNLQPNQVAFRVPPKCNKFDIHSYLTNIYGVNVQEVRTMNYLASYRNRAGSGREKKRSAYKKAIVTVDEPFEWPAEPEWCQLELQQNQLGTKNARRKMNGWRVRAPEDERAELKRVNEALQERMAAESGQQKKK</sequence>